<sequence length="211" mass="23570">MEDSLRIAEPVALARPRGAHRYEAFSPKLSRRLTLYTRPALEQWILLEANPAVVTFCERPGFVQLDGQRCLADFWADYVDRQELVLLTDSPIDGEMTDAARELDGKALAIRRVASAELVAARAWVDNWRCMLPCLIANRKLVLPSLSRPIELFLDKPKRLADVEREFSAGDPVLVRAALFGLLHQGKVCAPELRTQSLSLLTSFAATEAIS</sequence>
<accession>A0ABZ0EC28</accession>
<organism evidence="1 2">
    <name type="scientific">Paraburkholderia kirstenboschensis</name>
    <dbReference type="NCBI Taxonomy" id="1245436"/>
    <lineage>
        <taxon>Bacteria</taxon>
        <taxon>Pseudomonadati</taxon>
        <taxon>Pseudomonadota</taxon>
        <taxon>Betaproteobacteria</taxon>
        <taxon>Burkholderiales</taxon>
        <taxon>Burkholderiaceae</taxon>
        <taxon>Paraburkholderia</taxon>
    </lineage>
</organism>
<reference evidence="1 2" key="1">
    <citation type="submission" date="2023-10" db="EMBL/GenBank/DDBJ databases">
        <title>Surface-active antibiotics is a multifunctional adaptation for post-fire microbes.</title>
        <authorList>
            <person name="Liu M.D."/>
            <person name="Du Y."/>
            <person name="Koupaei S.K."/>
            <person name="Kim N.R."/>
            <person name="Zhang W."/>
            <person name="Traxler M.F."/>
        </authorList>
    </citation>
    <scope>NUCLEOTIDE SEQUENCE [LARGE SCALE GENOMIC DNA]</scope>
    <source>
        <strain evidence="1 2">F3</strain>
    </source>
</reference>
<dbReference type="EMBL" id="CP136511">
    <property type="protein sequence ID" value="WOD14076.1"/>
    <property type="molecule type" value="Genomic_DNA"/>
</dbReference>
<keyword evidence="2" id="KW-1185">Reference proteome</keyword>
<dbReference type="RefSeq" id="WP_317015838.1">
    <property type="nucleotide sequence ID" value="NZ_CP136511.1"/>
</dbReference>
<evidence type="ECO:0000313" key="2">
    <source>
        <dbReference type="Proteomes" id="UP001302652"/>
    </source>
</evidence>
<name>A0ABZ0EC28_9BURK</name>
<evidence type="ECO:0000313" key="1">
    <source>
        <dbReference type="EMBL" id="WOD14076.1"/>
    </source>
</evidence>
<gene>
    <name evidence="1" type="ORF">RW095_00700</name>
</gene>
<protein>
    <submittedName>
        <fullName evidence="1">Uncharacterized protein</fullName>
    </submittedName>
</protein>
<dbReference type="Proteomes" id="UP001302652">
    <property type="component" value="Chromosome 3"/>
</dbReference>
<proteinExistence type="predicted"/>